<keyword evidence="3" id="KW-1185">Reference proteome</keyword>
<organism evidence="2 3">
    <name type="scientific">Rhynchophorus ferrugineus</name>
    <name type="common">Red palm weevil</name>
    <name type="synonym">Curculio ferrugineus</name>
    <dbReference type="NCBI Taxonomy" id="354439"/>
    <lineage>
        <taxon>Eukaryota</taxon>
        <taxon>Metazoa</taxon>
        <taxon>Ecdysozoa</taxon>
        <taxon>Arthropoda</taxon>
        <taxon>Hexapoda</taxon>
        <taxon>Insecta</taxon>
        <taxon>Pterygota</taxon>
        <taxon>Neoptera</taxon>
        <taxon>Endopterygota</taxon>
        <taxon>Coleoptera</taxon>
        <taxon>Polyphaga</taxon>
        <taxon>Cucujiformia</taxon>
        <taxon>Curculionidae</taxon>
        <taxon>Dryophthorinae</taxon>
        <taxon>Rhynchophorus</taxon>
    </lineage>
</organism>
<dbReference type="EMBL" id="JAACXV010014029">
    <property type="protein sequence ID" value="KAF7270992.1"/>
    <property type="molecule type" value="Genomic_DNA"/>
</dbReference>
<feature type="region of interest" description="Disordered" evidence="1">
    <location>
        <begin position="252"/>
        <end position="281"/>
    </location>
</feature>
<feature type="compositionally biased region" description="Low complexity" evidence="1">
    <location>
        <begin position="258"/>
        <end position="280"/>
    </location>
</feature>
<proteinExistence type="predicted"/>
<name>A0A834HXZ7_RHYFE</name>
<evidence type="ECO:0000256" key="1">
    <source>
        <dbReference type="SAM" id="MobiDB-lite"/>
    </source>
</evidence>
<dbReference type="AlphaFoldDB" id="A0A834HXZ7"/>
<protein>
    <submittedName>
        <fullName evidence="2">Uncharacterized protein</fullName>
    </submittedName>
</protein>
<gene>
    <name evidence="2" type="ORF">GWI33_016089</name>
</gene>
<dbReference type="OrthoDB" id="6779030at2759"/>
<evidence type="ECO:0000313" key="3">
    <source>
        <dbReference type="Proteomes" id="UP000625711"/>
    </source>
</evidence>
<sequence>MTLKELCGAIQEYANKLECELKIELNDLQNKLSNNKLDELSLSQENAKNYHYEEIMRSLSNIVTSIKKLEFHMSQIEWVGGITDKEQLRRFSYVRRQIYAFSQNVSENKTDNIPLTKIEKRRSAAELSIGSLDAWENYMKQKEKAEENLAKADLPKPVVKRKPFNLKKRKKFVSSTFGEFLDEDANSSLYVISEDEARSQDSLNTDSTSYLSVNTLVEDEVLSDISEHNTDFEDTKSLENYFEILDIPENNEDGFNIDSTSDTDNSKSNSNKDSVHNNVSPNYDIKLNAEISDNEKANEKIMANKSREYDKPRIVDVVFKKKVNNDNK</sequence>
<reference evidence="2" key="1">
    <citation type="submission" date="2020-08" db="EMBL/GenBank/DDBJ databases">
        <title>Genome sequencing and assembly of the red palm weevil Rhynchophorus ferrugineus.</title>
        <authorList>
            <person name="Dias G.B."/>
            <person name="Bergman C.M."/>
            <person name="Manee M."/>
        </authorList>
    </citation>
    <scope>NUCLEOTIDE SEQUENCE</scope>
    <source>
        <strain evidence="2">AA-2017</strain>
        <tissue evidence="2">Whole larva</tissue>
    </source>
</reference>
<comment type="caution">
    <text evidence="2">The sequence shown here is derived from an EMBL/GenBank/DDBJ whole genome shotgun (WGS) entry which is preliminary data.</text>
</comment>
<accession>A0A834HXZ7</accession>
<evidence type="ECO:0000313" key="2">
    <source>
        <dbReference type="EMBL" id="KAF7270992.1"/>
    </source>
</evidence>
<dbReference type="Proteomes" id="UP000625711">
    <property type="component" value="Unassembled WGS sequence"/>
</dbReference>